<evidence type="ECO:0000313" key="7">
    <source>
        <dbReference type="EMBL" id="RDI99523.1"/>
    </source>
</evidence>
<dbReference type="InterPro" id="IPR036271">
    <property type="entry name" value="Tet_transcr_reg_TetR-rel_C_sf"/>
</dbReference>
<dbReference type="PANTHER" id="PTHR47506">
    <property type="entry name" value="TRANSCRIPTIONAL REGULATORY PROTEIN"/>
    <property type="match status" value="1"/>
</dbReference>
<dbReference type="Pfam" id="PF00440">
    <property type="entry name" value="TetR_N"/>
    <property type="match status" value="1"/>
</dbReference>
<comment type="caution">
    <text evidence="7">The sequence shown here is derived from an EMBL/GenBank/DDBJ whole genome shotgun (WGS) entry which is preliminary data.</text>
</comment>
<dbReference type="InterPro" id="IPR009057">
    <property type="entry name" value="Homeodomain-like_sf"/>
</dbReference>
<keyword evidence="1" id="KW-0805">Transcription regulation</keyword>
<reference evidence="7 8" key="1">
    <citation type="submission" date="2018-07" db="EMBL/GenBank/DDBJ databases">
        <title>Dyella solisilvae sp. nov., isolated from the pine and broad-leaved mixed forest soil.</title>
        <authorList>
            <person name="Gao Z."/>
            <person name="Qiu L."/>
        </authorList>
    </citation>
    <scope>NUCLEOTIDE SEQUENCE [LARGE SCALE GENOMIC DNA]</scope>
    <source>
        <strain evidence="7 8">DHG54</strain>
    </source>
</reference>
<sequence length="203" mass="22072">MPSKRPSPSPAPDATEDKPRAAERIRRTARELFYREGIRAIGVEEIVSQAGVTKPSLYRSYASKDELAAEYLRDYEAAFWEVFEAGAQVHPGDARAQLMAYFEGLAQRATQSGYRGCGLTNAVVEYPGDEHPARRVALTHKRKLRARLVDLSAAMGARQPAQLADGLLLLLEGAYASGQLFGRGGPAASLVTVAEQLIDASLR</sequence>
<evidence type="ECO:0000256" key="4">
    <source>
        <dbReference type="PROSITE-ProRule" id="PRU00335"/>
    </source>
</evidence>
<dbReference type="AlphaFoldDB" id="A0A370KA56"/>
<dbReference type="PROSITE" id="PS50977">
    <property type="entry name" value="HTH_TETR_2"/>
    <property type="match status" value="1"/>
</dbReference>
<dbReference type="GO" id="GO:0003677">
    <property type="term" value="F:DNA binding"/>
    <property type="evidence" value="ECO:0007669"/>
    <property type="project" value="UniProtKB-UniRule"/>
</dbReference>
<dbReference type="OrthoDB" id="116240at2"/>
<gene>
    <name evidence="7" type="ORF">DVT68_01305</name>
</gene>
<proteinExistence type="predicted"/>
<feature type="domain" description="HTH tetR-type" evidence="6">
    <location>
        <begin position="19"/>
        <end position="79"/>
    </location>
</feature>
<keyword evidence="3" id="KW-0804">Transcription</keyword>
<dbReference type="SUPFAM" id="SSF48498">
    <property type="entry name" value="Tetracyclin repressor-like, C-terminal domain"/>
    <property type="match status" value="1"/>
</dbReference>
<evidence type="ECO:0000256" key="2">
    <source>
        <dbReference type="ARBA" id="ARBA00023125"/>
    </source>
</evidence>
<accession>A0A370KA56</accession>
<dbReference type="Gene3D" id="1.10.357.10">
    <property type="entry name" value="Tetracycline Repressor, domain 2"/>
    <property type="match status" value="1"/>
</dbReference>
<keyword evidence="2 4" id="KW-0238">DNA-binding</keyword>
<dbReference type="EMBL" id="QQSY01000001">
    <property type="protein sequence ID" value="RDI99523.1"/>
    <property type="molecule type" value="Genomic_DNA"/>
</dbReference>
<evidence type="ECO:0000256" key="1">
    <source>
        <dbReference type="ARBA" id="ARBA00023015"/>
    </source>
</evidence>
<keyword evidence="8" id="KW-1185">Reference proteome</keyword>
<protein>
    <submittedName>
        <fullName evidence="7">TetR/AcrR family transcriptional regulator</fullName>
    </submittedName>
</protein>
<evidence type="ECO:0000259" key="6">
    <source>
        <dbReference type="PROSITE" id="PS50977"/>
    </source>
</evidence>
<feature type="DNA-binding region" description="H-T-H motif" evidence="4">
    <location>
        <begin position="42"/>
        <end position="61"/>
    </location>
</feature>
<feature type="compositionally biased region" description="Pro residues" evidence="5">
    <location>
        <begin position="1"/>
        <end position="11"/>
    </location>
</feature>
<evidence type="ECO:0000313" key="8">
    <source>
        <dbReference type="Proteomes" id="UP000254711"/>
    </source>
</evidence>
<dbReference type="InterPro" id="IPR001647">
    <property type="entry name" value="HTH_TetR"/>
</dbReference>
<dbReference type="RefSeq" id="WP_114823266.1">
    <property type="nucleotide sequence ID" value="NZ_QQSY01000001.1"/>
</dbReference>
<name>A0A370KA56_9GAMM</name>
<evidence type="ECO:0000256" key="3">
    <source>
        <dbReference type="ARBA" id="ARBA00023163"/>
    </source>
</evidence>
<dbReference type="Proteomes" id="UP000254711">
    <property type="component" value="Unassembled WGS sequence"/>
</dbReference>
<dbReference type="SUPFAM" id="SSF46689">
    <property type="entry name" value="Homeodomain-like"/>
    <property type="match status" value="1"/>
</dbReference>
<dbReference type="PANTHER" id="PTHR47506:SF1">
    <property type="entry name" value="HTH-TYPE TRANSCRIPTIONAL REGULATOR YJDC"/>
    <property type="match status" value="1"/>
</dbReference>
<organism evidence="7 8">
    <name type="scientific">Dyella solisilvae</name>
    <dbReference type="NCBI Taxonomy" id="1920168"/>
    <lineage>
        <taxon>Bacteria</taxon>
        <taxon>Pseudomonadati</taxon>
        <taxon>Pseudomonadota</taxon>
        <taxon>Gammaproteobacteria</taxon>
        <taxon>Lysobacterales</taxon>
        <taxon>Rhodanobacteraceae</taxon>
        <taxon>Dyella</taxon>
    </lineage>
</organism>
<feature type="region of interest" description="Disordered" evidence="5">
    <location>
        <begin position="1"/>
        <end position="22"/>
    </location>
</feature>
<dbReference type="PRINTS" id="PR00455">
    <property type="entry name" value="HTHTETR"/>
</dbReference>
<evidence type="ECO:0000256" key="5">
    <source>
        <dbReference type="SAM" id="MobiDB-lite"/>
    </source>
</evidence>